<organism evidence="1 2">
    <name type="scientific">Micromonospora deserti</name>
    <dbReference type="NCBI Taxonomy" id="2070366"/>
    <lineage>
        <taxon>Bacteria</taxon>
        <taxon>Bacillati</taxon>
        <taxon>Actinomycetota</taxon>
        <taxon>Actinomycetes</taxon>
        <taxon>Micromonosporales</taxon>
        <taxon>Micromonosporaceae</taxon>
        <taxon>Micromonospora</taxon>
    </lineage>
</organism>
<sequence>MDVRGGDHDSQGQTGPVADHVDLAARSASVDRVRAGQNAPFTARTLIESTTALDQSMPATRAAVTG</sequence>
<reference evidence="1 2" key="1">
    <citation type="submission" date="2018-01" db="EMBL/GenBank/DDBJ databases">
        <title>Draft genome sequence of Salinispora sp. 13K206.</title>
        <authorList>
            <person name="Sahin N."/>
            <person name="Saygin H."/>
            <person name="Ay H."/>
        </authorList>
    </citation>
    <scope>NUCLEOTIDE SEQUENCE [LARGE SCALE GENOMIC DNA]</scope>
    <source>
        <strain evidence="1 2">13K206</strain>
    </source>
</reference>
<dbReference type="Proteomes" id="UP000248749">
    <property type="component" value="Unassembled WGS sequence"/>
</dbReference>
<protein>
    <submittedName>
        <fullName evidence="1">Uncharacterized protein</fullName>
    </submittedName>
</protein>
<keyword evidence="2" id="KW-1185">Reference proteome</keyword>
<proteinExistence type="predicted"/>
<gene>
    <name evidence="1" type="ORF">C1I99_00125</name>
</gene>
<dbReference type="EMBL" id="POUB01000001">
    <property type="protein sequence ID" value="PZG03013.1"/>
    <property type="molecule type" value="Genomic_DNA"/>
</dbReference>
<accession>A0A2W2CWY6</accession>
<evidence type="ECO:0000313" key="1">
    <source>
        <dbReference type="EMBL" id="PZG03013.1"/>
    </source>
</evidence>
<comment type="caution">
    <text evidence="1">The sequence shown here is derived from an EMBL/GenBank/DDBJ whole genome shotgun (WGS) entry which is preliminary data.</text>
</comment>
<dbReference type="AlphaFoldDB" id="A0A2W2CWY6"/>
<evidence type="ECO:0000313" key="2">
    <source>
        <dbReference type="Proteomes" id="UP000248749"/>
    </source>
</evidence>
<name>A0A2W2CWY6_9ACTN</name>